<dbReference type="NCBIfam" id="TIGR00738">
    <property type="entry name" value="rrf2_super"/>
    <property type="match status" value="1"/>
</dbReference>
<dbReference type="GO" id="GO:0003700">
    <property type="term" value="F:DNA-binding transcription factor activity"/>
    <property type="evidence" value="ECO:0007669"/>
    <property type="project" value="TreeGrafter"/>
</dbReference>
<dbReference type="STRING" id="392484.LP43_2292"/>
<dbReference type="InterPro" id="IPR036388">
    <property type="entry name" value="WH-like_DNA-bd_sf"/>
</dbReference>
<protein>
    <submittedName>
        <fullName evidence="2">Nitrite-sensitive transcriptional repressor NsrR</fullName>
    </submittedName>
</protein>
<organism evidence="2 3">
    <name type="scientific">Methylophaga thiooxydans</name>
    <dbReference type="NCBI Taxonomy" id="392484"/>
    <lineage>
        <taxon>Bacteria</taxon>
        <taxon>Pseudomonadati</taxon>
        <taxon>Pseudomonadota</taxon>
        <taxon>Gammaproteobacteria</taxon>
        <taxon>Thiotrichales</taxon>
        <taxon>Piscirickettsiaceae</taxon>
        <taxon>Methylophaga</taxon>
    </lineage>
</organism>
<evidence type="ECO:0000313" key="2">
    <source>
        <dbReference type="EMBL" id="KGM05977.1"/>
    </source>
</evidence>
<dbReference type="Pfam" id="PF02082">
    <property type="entry name" value="Rrf2"/>
    <property type="match status" value="1"/>
</dbReference>
<evidence type="ECO:0000313" key="3">
    <source>
        <dbReference type="Proteomes" id="UP000029999"/>
    </source>
</evidence>
<dbReference type="SUPFAM" id="SSF46785">
    <property type="entry name" value="Winged helix' DNA-binding domain"/>
    <property type="match status" value="1"/>
</dbReference>
<dbReference type="AlphaFoldDB" id="A0A0A0BE39"/>
<comment type="caution">
    <text evidence="2">The sequence shown here is derived from an EMBL/GenBank/DDBJ whole genome shotgun (WGS) entry which is preliminary data.</text>
</comment>
<name>A0A0A0BE39_9GAMM</name>
<keyword evidence="1" id="KW-0238">DNA-binding</keyword>
<gene>
    <name evidence="2" type="ORF">LP43_2292</name>
</gene>
<evidence type="ECO:0000256" key="1">
    <source>
        <dbReference type="ARBA" id="ARBA00023125"/>
    </source>
</evidence>
<reference evidence="2 3" key="1">
    <citation type="submission" date="2014-09" db="EMBL/GenBank/DDBJ databases">
        <authorList>
            <person name="Grob C."/>
            <person name="Taubert M."/>
            <person name="Howat A.M."/>
            <person name="Burns O.J."/>
            <person name="Dixon J.L."/>
            <person name="Chen Y."/>
            <person name="Murrell J.C."/>
        </authorList>
    </citation>
    <scope>NUCLEOTIDE SEQUENCE [LARGE SCALE GENOMIC DNA]</scope>
    <source>
        <strain evidence="2">L4</strain>
    </source>
</reference>
<proteinExistence type="predicted"/>
<dbReference type="GO" id="GO:0005829">
    <property type="term" value="C:cytosol"/>
    <property type="evidence" value="ECO:0007669"/>
    <property type="project" value="TreeGrafter"/>
</dbReference>
<sequence length="129" mass="14161">MYLALNQDHVVTIANIADTYKISENHLTKVVHYLGQQAYIKTIRGKGGGMRLNKTPAEISLGDLFRKTEGKAGLLPCVNGEGDCCIMSVCRLIAILNESQQALYQVFDKYTLADLVVDKSSLSQILTPS</sequence>
<dbReference type="GO" id="GO:0003677">
    <property type="term" value="F:DNA binding"/>
    <property type="evidence" value="ECO:0007669"/>
    <property type="project" value="UniProtKB-KW"/>
</dbReference>
<accession>A0A0A0BE39</accession>
<dbReference type="PANTHER" id="PTHR33221:SF4">
    <property type="entry name" value="HTH-TYPE TRANSCRIPTIONAL REPRESSOR NSRR"/>
    <property type="match status" value="1"/>
</dbReference>
<dbReference type="Gene3D" id="1.10.10.10">
    <property type="entry name" value="Winged helix-like DNA-binding domain superfamily/Winged helix DNA-binding domain"/>
    <property type="match status" value="1"/>
</dbReference>
<dbReference type="Proteomes" id="UP000029999">
    <property type="component" value="Unassembled WGS sequence"/>
</dbReference>
<dbReference type="InterPro" id="IPR000944">
    <property type="entry name" value="Tscrpt_reg_Rrf2"/>
</dbReference>
<dbReference type="EMBL" id="JRQD01000006">
    <property type="protein sequence ID" value="KGM05977.1"/>
    <property type="molecule type" value="Genomic_DNA"/>
</dbReference>
<dbReference type="PANTHER" id="PTHR33221">
    <property type="entry name" value="WINGED HELIX-TURN-HELIX TRANSCRIPTIONAL REGULATOR, RRF2 FAMILY"/>
    <property type="match status" value="1"/>
</dbReference>
<dbReference type="PROSITE" id="PS51197">
    <property type="entry name" value="HTH_RRF2_2"/>
    <property type="match status" value="1"/>
</dbReference>
<dbReference type="InterPro" id="IPR036390">
    <property type="entry name" value="WH_DNA-bd_sf"/>
</dbReference>